<evidence type="ECO:0000313" key="3">
    <source>
        <dbReference type="Proteomes" id="UP000094455"/>
    </source>
</evidence>
<dbReference type="OrthoDB" id="10675473at2759"/>
<gene>
    <name evidence="2" type="ORF">PICMEDRAFT_58986</name>
</gene>
<dbReference type="GeneID" id="30180020"/>
<proteinExistence type="predicted"/>
<evidence type="ECO:0000256" key="1">
    <source>
        <dbReference type="SAM" id="MobiDB-lite"/>
    </source>
</evidence>
<dbReference type="RefSeq" id="XP_019017869.1">
    <property type="nucleotide sequence ID" value="XM_019163333.1"/>
</dbReference>
<organism evidence="2 3">
    <name type="scientific">Pichia membranifaciens NRRL Y-2026</name>
    <dbReference type="NCBI Taxonomy" id="763406"/>
    <lineage>
        <taxon>Eukaryota</taxon>
        <taxon>Fungi</taxon>
        <taxon>Dikarya</taxon>
        <taxon>Ascomycota</taxon>
        <taxon>Saccharomycotina</taxon>
        <taxon>Pichiomycetes</taxon>
        <taxon>Pichiales</taxon>
        <taxon>Pichiaceae</taxon>
        <taxon>Pichia</taxon>
    </lineage>
</organism>
<reference evidence="2 3" key="1">
    <citation type="journal article" date="2016" name="Proc. Natl. Acad. Sci. U.S.A.">
        <title>Comparative genomics of biotechnologically important yeasts.</title>
        <authorList>
            <person name="Riley R."/>
            <person name="Haridas S."/>
            <person name="Wolfe K.H."/>
            <person name="Lopes M.R."/>
            <person name="Hittinger C.T."/>
            <person name="Goeker M."/>
            <person name="Salamov A.A."/>
            <person name="Wisecaver J.H."/>
            <person name="Long T.M."/>
            <person name="Calvey C.H."/>
            <person name="Aerts A.L."/>
            <person name="Barry K.W."/>
            <person name="Choi C."/>
            <person name="Clum A."/>
            <person name="Coughlan A.Y."/>
            <person name="Deshpande S."/>
            <person name="Douglass A.P."/>
            <person name="Hanson S.J."/>
            <person name="Klenk H.-P."/>
            <person name="LaButti K.M."/>
            <person name="Lapidus A."/>
            <person name="Lindquist E.A."/>
            <person name="Lipzen A.M."/>
            <person name="Meier-Kolthoff J.P."/>
            <person name="Ohm R.A."/>
            <person name="Otillar R.P."/>
            <person name="Pangilinan J.L."/>
            <person name="Peng Y."/>
            <person name="Rokas A."/>
            <person name="Rosa C.A."/>
            <person name="Scheuner C."/>
            <person name="Sibirny A.A."/>
            <person name="Slot J.C."/>
            <person name="Stielow J.B."/>
            <person name="Sun H."/>
            <person name="Kurtzman C.P."/>
            <person name="Blackwell M."/>
            <person name="Grigoriev I.V."/>
            <person name="Jeffries T.W."/>
        </authorList>
    </citation>
    <scope>NUCLEOTIDE SEQUENCE [LARGE SCALE GENOMIC DNA]</scope>
    <source>
        <strain evidence="2 3">NRRL Y-2026</strain>
    </source>
</reference>
<keyword evidence="3" id="KW-1185">Reference proteome</keyword>
<feature type="compositionally biased region" description="Basic residues" evidence="1">
    <location>
        <begin position="1"/>
        <end position="10"/>
    </location>
</feature>
<accession>A0A1E3NKZ0</accession>
<dbReference type="EMBL" id="KV454003">
    <property type="protein sequence ID" value="ODQ46756.1"/>
    <property type="molecule type" value="Genomic_DNA"/>
</dbReference>
<feature type="region of interest" description="Disordered" evidence="1">
    <location>
        <begin position="1"/>
        <end position="21"/>
    </location>
</feature>
<dbReference type="Proteomes" id="UP000094455">
    <property type="component" value="Unassembled WGS sequence"/>
</dbReference>
<sequence>MKPVNNKHHPQPQGLAGGRRKYRKYTCDQDMSCTMIPSSPISTRYRGEHDDTIISSESSANSTLFSLSTCTSLGNEVDLGDDGKEDVPSNRHGSISMLNSQLLNAQSAHLNPSRQNIAHKDYTPSHTRTLGNVVDDAEFIGSNVIRSSCTNTTNLRAFGKRHHRFKEKLENIDFALRRDENRLKHELSKEATINHNRIVDTLMEDTDYDADYDDDIIQEELNEIIDYEQMELEERFQELSITKF</sequence>
<name>A0A1E3NKZ0_9ASCO</name>
<protein>
    <submittedName>
        <fullName evidence="2">Uncharacterized protein</fullName>
    </submittedName>
</protein>
<dbReference type="AlphaFoldDB" id="A0A1E3NKZ0"/>
<evidence type="ECO:0000313" key="2">
    <source>
        <dbReference type="EMBL" id="ODQ46756.1"/>
    </source>
</evidence>